<dbReference type="Pfam" id="PF00561">
    <property type="entry name" value="Abhydrolase_1"/>
    <property type="match status" value="1"/>
</dbReference>
<dbReference type="PANTHER" id="PTHR43248">
    <property type="entry name" value="2-SUCCINYL-6-HYDROXY-2,4-CYCLOHEXADIENE-1-CARBOXYLATE SYNTHASE"/>
    <property type="match status" value="1"/>
</dbReference>
<dbReference type="PANTHER" id="PTHR43248:SF2">
    <property type="entry name" value="PROLYL AMINOPEPTIDASE"/>
    <property type="match status" value="1"/>
</dbReference>
<organism evidence="4 5">
    <name type="scientific">Arcanobacterium hippocoleae</name>
    <dbReference type="NCBI Taxonomy" id="149017"/>
    <lineage>
        <taxon>Bacteria</taxon>
        <taxon>Bacillati</taxon>
        <taxon>Actinomycetota</taxon>
        <taxon>Actinomycetes</taxon>
        <taxon>Actinomycetales</taxon>
        <taxon>Actinomycetaceae</taxon>
        <taxon>Arcanobacterium</taxon>
    </lineage>
</organism>
<sequence>MVEKITQWLSTLAPKYLAQENLKSNAPHKFPGYHTIEYQFQAPLDFSEQYFAAFQLSPSEQALLPPEITVFAREYIGDGGENLPRLVYFQGGPGSAGTRPAPMGGWMQEMLSHYRIVMLDERGTGLSHAMDALRISGISSVKAQAAYLACFRADHIVADAELLRRLLQDSEKWSALGQSFGGFCLTSYLSLAPGGLRQAFITAGLPSTVRHADDVYLRTWESLEQRNAEYFRQFPEDERTCWEIVEHLAEFAEYLPTGERLTPRRFRMLGITLGRSFGFEKMHYLLENPFIEINPQIAAKPDSAASSTRRLSSRFLTAVNAELSFADTPLYWTLHETIYAQSNALCASGLGNDGSAATAWSAQRVREAFPQFRLPDLSDGARGEAELRKRVEAAGFGFRFSCEHVFSWQGSEDPALQGLAPATEFLAGFEHFPPLHLPEVLAENNVPVKAWIYQPDMFVPDDLSLETAKQIRGLQPLISETFHHDALHTHTKEIISAFIADENRNQAAGIDTENI</sequence>
<reference evidence="4 5" key="1">
    <citation type="submission" date="2023-07" db="EMBL/GenBank/DDBJ databases">
        <title>Sequencing the genomes of 1000 actinobacteria strains.</title>
        <authorList>
            <person name="Klenk H.-P."/>
        </authorList>
    </citation>
    <scope>NUCLEOTIDE SEQUENCE [LARGE SCALE GENOMIC DNA]</scope>
    <source>
        <strain evidence="4 5">DSM 15539</strain>
    </source>
</reference>
<evidence type="ECO:0000256" key="1">
    <source>
        <dbReference type="ARBA" id="ARBA00010088"/>
    </source>
</evidence>
<accession>A0ABU1T2K2</accession>
<feature type="domain" description="AB hydrolase-1" evidence="3">
    <location>
        <begin position="84"/>
        <end position="234"/>
    </location>
</feature>
<evidence type="ECO:0000313" key="4">
    <source>
        <dbReference type="EMBL" id="MDR6939602.1"/>
    </source>
</evidence>
<dbReference type="InterPro" id="IPR000073">
    <property type="entry name" value="AB_hydrolase_1"/>
</dbReference>
<evidence type="ECO:0000259" key="3">
    <source>
        <dbReference type="Pfam" id="PF00561"/>
    </source>
</evidence>
<comment type="similarity">
    <text evidence="1">Belongs to the peptidase S33 family.</text>
</comment>
<gene>
    <name evidence="4" type="ORF">J2S36_001145</name>
</gene>
<dbReference type="RefSeq" id="WP_309956402.1">
    <property type="nucleotide sequence ID" value="NZ_JAVDUJ010000001.1"/>
</dbReference>
<dbReference type="EMBL" id="JAVDUJ010000001">
    <property type="protein sequence ID" value="MDR6939602.1"/>
    <property type="molecule type" value="Genomic_DNA"/>
</dbReference>
<dbReference type="SUPFAM" id="SSF53474">
    <property type="entry name" value="alpha/beta-Hydrolases"/>
    <property type="match status" value="1"/>
</dbReference>
<proteinExistence type="inferred from homology"/>
<name>A0ABU1T2K2_9ACTO</name>
<keyword evidence="2" id="KW-0378">Hydrolase</keyword>
<dbReference type="InterPro" id="IPR029058">
    <property type="entry name" value="AB_hydrolase_fold"/>
</dbReference>
<protein>
    <submittedName>
        <fullName evidence="4">Pimeloyl-ACP methyl ester carboxylesterase</fullName>
    </submittedName>
</protein>
<dbReference type="Proteomes" id="UP001266099">
    <property type="component" value="Unassembled WGS sequence"/>
</dbReference>
<dbReference type="Gene3D" id="3.40.50.1820">
    <property type="entry name" value="alpha/beta hydrolase"/>
    <property type="match status" value="1"/>
</dbReference>
<keyword evidence="5" id="KW-1185">Reference proteome</keyword>
<dbReference type="PRINTS" id="PR00793">
    <property type="entry name" value="PROAMNOPTASE"/>
</dbReference>
<dbReference type="InterPro" id="IPR051601">
    <property type="entry name" value="Serine_prot/Carboxylest_S33"/>
</dbReference>
<evidence type="ECO:0000313" key="5">
    <source>
        <dbReference type="Proteomes" id="UP001266099"/>
    </source>
</evidence>
<dbReference type="InterPro" id="IPR002410">
    <property type="entry name" value="Peptidase_S33"/>
</dbReference>
<comment type="caution">
    <text evidence="4">The sequence shown here is derived from an EMBL/GenBank/DDBJ whole genome shotgun (WGS) entry which is preliminary data.</text>
</comment>
<evidence type="ECO:0000256" key="2">
    <source>
        <dbReference type="ARBA" id="ARBA00022801"/>
    </source>
</evidence>